<comment type="similarity">
    <text evidence="1">Belongs to the 4-hydroxybenzoyl-CoA thioesterase family.</text>
</comment>
<dbReference type="PANTHER" id="PTHR31793">
    <property type="entry name" value="4-HYDROXYBENZOYL-COA THIOESTERASE FAMILY MEMBER"/>
    <property type="match status" value="1"/>
</dbReference>
<protein>
    <submittedName>
        <fullName evidence="3">Acyl-CoA thioester hydrolase</fullName>
    </submittedName>
</protein>
<dbReference type="STRING" id="1121420.SAMN02746098_03484"/>
<dbReference type="AlphaFoldDB" id="A0A1M5ZNX4"/>
<dbReference type="InterPro" id="IPR029069">
    <property type="entry name" value="HotDog_dom_sf"/>
</dbReference>
<dbReference type="InterPro" id="IPR050563">
    <property type="entry name" value="4-hydroxybenzoyl-CoA_TE"/>
</dbReference>
<dbReference type="PANTHER" id="PTHR31793:SF27">
    <property type="entry name" value="NOVEL THIOESTERASE SUPERFAMILY DOMAIN AND SAPOSIN A-TYPE DOMAIN CONTAINING PROTEIN (0610012H03RIK)"/>
    <property type="match status" value="1"/>
</dbReference>
<dbReference type="Pfam" id="PF13279">
    <property type="entry name" value="4HBT_2"/>
    <property type="match status" value="1"/>
</dbReference>
<dbReference type="CDD" id="cd00586">
    <property type="entry name" value="4HBT"/>
    <property type="match status" value="1"/>
</dbReference>
<gene>
    <name evidence="3" type="ORF">SAMN02746098_03484</name>
</gene>
<evidence type="ECO:0000313" key="3">
    <source>
        <dbReference type="EMBL" id="SHI25829.1"/>
    </source>
</evidence>
<keyword evidence="4" id="KW-1185">Reference proteome</keyword>
<dbReference type="Proteomes" id="UP000183954">
    <property type="component" value="Unassembled WGS sequence"/>
</dbReference>
<evidence type="ECO:0000256" key="1">
    <source>
        <dbReference type="ARBA" id="ARBA00005953"/>
    </source>
</evidence>
<sequence length="162" mass="18742">MRVCFKRRTSFWKKGGLFGKMDLHDFPVHLKMSIAWGEMDAQGHINNINYFRYFENARIQYFQEIGLMQMRNITGTGTVLAETTCKYLKSLRFPDQIVVGARVKSMSQSSFVMEYLIVSEKLGEVAFGEGVLVMYNNQKSETELIPLVIREAIKRIEDNPDL</sequence>
<dbReference type="GO" id="GO:0047617">
    <property type="term" value="F:fatty acyl-CoA hydrolase activity"/>
    <property type="evidence" value="ECO:0007669"/>
    <property type="project" value="TreeGrafter"/>
</dbReference>
<dbReference type="Gene3D" id="3.10.129.10">
    <property type="entry name" value="Hotdog Thioesterase"/>
    <property type="match status" value="1"/>
</dbReference>
<organism evidence="3 4">
    <name type="scientific">Desulfosporosinus lacus DSM 15449</name>
    <dbReference type="NCBI Taxonomy" id="1121420"/>
    <lineage>
        <taxon>Bacteria</taxon>
        <taxon>Bacillati</taxon>
        <taxon>Bacillota</taxon>
        <taxon>Clostridia</taxon>
        <taxon>Eubacteriales</taxon>
        <taxon>Desulfitobacteriaceae</taxon>
        <taxon>Desulfosporosinus</taxon>
    </lineage>
</organism>
<evidence type="ECO:0000256" key="2">
    <source>
        <dbReference type="ARBA" id="ARBA00022801"/>
    </source>
</evidence>
<dbReference type="SUPFAM" id="SSF54637">
    <property type="entry name" value="Thioesterase/thiol ester dehydrase-isomerase"/>
    <property type="match status" value="1"/>
</dbReference>
<proteinExistence type="inferred from homology"/>
<reference evidence="4" key="1">
    <citation type="submission" date="2016-11" db="EMBL/GenBank/DDBJ databases">
        <authorList>
            <person name="Varghese N."/>
            <person name="Submissions S."/>
        </authorList>
    </citation>
    <scope>NUCLEOTIDE SEQUENCE [LARGE SCALE GENOMIC DNA]</scope>
    <source>
        <strain evidence="4">DSM 15449</strain>
    </source>
</reference>
<name>A0A1M5ZNX4_9FIRM</name>
<dbReference type="EMBL" id="FQXJ01000013">
    <property type="protein sequence ID" value="SHI25829.1"/>
    <property type="molecule type" value="Genomic_DNA"/>
</dbReference>
<accession>A0A1M5ZNX4</accession>
<evidence type="ECO:0000313" key="4">
    <source>
        <dbReference type="Proteomes" id="UP000183954"/>
    </source>
</evidence>
<keyword evidence="2 3" id="KW-0378">Hydrolase</keyword>